<dbReference type="RefSeq" id="WP_095413934.1">
    <property type="nucleotide sequence ID" value="NZ_CP018477.1"/>
</dbReference>
<feature type="coiled-coil region" evidence="3">
    <location>
        <begin position="205"/>
        <end position="262"/>
    </location>
</feature>
<evidence type="ECO:0000256" key="3">
    <source>
        <dbReference type="SAM" id="Coils"/>
    </source>
</evidence>
<dbReference type="GO" id="GO:0005509">
    <property type="term" value="F:calcium ion binding"/>
    <property type="evidence" value="ECO:0007669"/>
    <property type="project" value="InterPro"/>
</dbReference>
<keyword evidence="5" id="KW-0472">Membrane</keyword>
<dbReference type="PANTHER" id="PTHR32347">
    <property type="entry name" value="EFFLUX SYSTEM COMPONENT YKNX-RELATED"/>
    <property type="match status" value="1"/>
</dbReference>
<proteinExistence type="predicted"/>
<dbReference type="Gene3D" id="2.40.30.170">
    <property type="match status" value="1"/>
</dbReference>
<feature type="compositionally biased region" description="Basic and acidic residues" evidence="4">
    <location>
        <begin position="629"/>
        <end position="644"/>
    </location>
</feature>
<dbReference type="Proteomes" id="UP000215086">
    <property type="component" value="Chromosome"/>
</dbReference>
<comment type="subcellular location">
    <subcellularLocation>
        <location evidence="1">Cell envelope</location>
    </subcellularLocation>
</comment>
<evidence type="ECO:0000313" key="7">
    <source>
        <dbReference type="EMBL" id="ASV73276.1"/>
    </source>
</evidence>
<dbReference type="PROSITE" id="PS00018">
    <property type="entry name" value="EF_HAND_1"/>
    <property type="match status" value="2"/>
</dbReference>
<dbReference type="InterPro" id="IPR018247">
    <property type="entry name" value="EF_Hand_1_Ca_BS"/>
</dbReference>
<name>A0A286RBE6_9BACT</name>
<dbReference type="KEGG" id="ttf:THTE_0674"/>
<dbReference type="GO" id="GO:0030313">
    <property type="term" value="C:cell envelope"/>
    <property type="evidence" value="ECO:0007669"/>
    <property type="project" value="UniProtKB-SubCell"/>
</dbReference>
<feature type="compositionally biased region" description="Low complexity" evidence="4">
    <location>
        <begin position="506"/>
        <end position="517"/>
    </location>
</feature>
<protein>
    <submittedName>
        <fullName evidence="7">Macrolide-specific efflux protein macA</fullName>
    </submittedName>
</protein>
<sequence length="644" mass="70559">MTPKPLPASKHPRRGWVVKGPLVVLGLMMIGVPLVWSFLPRTLWQGNHDKPLTAKVIRGDFINEITERGDVESASNVEIRCEVESQGSGVMIIRIVPEGTYVQPGDFLVELDSSALRDQYVQQQIKVANEQALLIQAQRALDTALIAKQEYLEGQYRQQLLEIQIQNFIAEENRRRAEDYLKYSQSLAQKGYITQAQLEADQFALNKAIKELESARTKLDVLERFTKVKMLKQLDADIETARAKLEAQQHSYELQVQELKRIDEQIKKCVITAPAAGQVVYANQVGVRGQTDIIIQEGVRVRQYQTIIRLPDPKRMQVRTKVNESKIGLVREGLPAKIRVDALTGVEFDGEVTDVGEYPLPTSFFNSNVKDYQVVVKINNPSENLRGGLTAQVTILAQREPNVLQVPVQSVFEVAGDFYCITVNPDGSLQPVKVEIGPSNEKFVVIRKGLSENQEVVLNAAAYREKVGLAEKNQPMVASWSRSQGEQANAAQEAAAKEAEARKARFAGSAAAENQGNGASGGPGEASPATTPGRPPFGGEPGGPGGEGPGGMRPPGGFNPAMIVDRIFERMDTNKDGKLDPSEIPEDRRAEFMQSDTNGDGAIDKQELLAGFEKMRAAGGFPGGFGRRGGPDGRPSRPDNGEAQ</sequence>
<evidence type="ECO:0000256" key="4">
    <source>
        <dbReference type="SAM" id="MobiDB-lite"/>
    </source>
</evidence>
<dbReference type="PROSITE" id="PS50222">
    <property type="entry name" value="EF_HAND_2"/>
    <property type="match status" value="1"/>
</dbReference>
<keyword evidence="5" id="KW-0812">Transmembrane</keyword>
<feature type="region of interest" description="Disordered" evidence="4">
    <location>
        <begin position="618"/>
        <end position="644"/>
    </location>
</feature>
<dbReference type="Pfam" id="PF13202">
    <property type="entry name" value="EF-hand_5"/>
    <property type="match status" value="2"/>
</dbReference>
<feature type="region of interest" description="Disordered" evidence="4">
    <location>
        <begin position="497"/>
        <end position="560"/>
    </location>
</feature>
<accession>A0A286RBE6</accession>
<evidence type="ECO:0000256" key="1">
    <source>
        <dbReference type="ARBA" id="ARBA00004196"/>
    </source>
</evidence>
<dbReference type="OrthoDB" id="259669at2"/>
<feature type="compositionally biased region" description="Gly residues" evidence="4">
    <location>
        <begin position="539"/>
        <end position="554"/>
    </location>
</feature>
<gene>
    <name evidence="7" type="ORF">THTE_0674</name>
</gene>
<dbReference type="InterPro" id="IPR011992">
    <property type="entry name" value="EF-hand-dom_pair"/>
</dbReference>
<dbReference type="SUPFAM" id="SSF47473">
    <property type="entry name" value="EF-hand"/>
    <property type="match status" value="1"/>
</dbReference>
<dbReference type="Pfam" id="PF25990">
    <property type="entry name" value="Beta-barrel_YknX"/>
    <property type="match status" value="1"/>
</dbReference>
<dbReference type="Gene3D" id="1.10.287.470">
    <property type="entry name" value="Helix hairpin bin"/>
    <property type="match status" value="1"/>
</dbReference>
<evidence type="ECO:0000313" key="8">
    <source>
        <dbReference type="Proteomes" id="UP000215086"/>
    </source>
</evidence>
<keyword evidence="8" id="KW-1185">Reference proteome</keyword>
<dbReference type="Gene3D" id="1.10.238.10">
    <property type="entry name" value="EF-hand"/>
    <property type="match status" value="1"/>
</dbReference>
<evidence type="ECO:0000256" key="2">
    <source>
        <dbReference type="ARBA" id="ARBA00023054"/>
    </source>
</evidence>
<dbReference type="InterPro" id="IPR058636">
    <property type="entry name" value="Beta-barrel_YknX"/>
</dbReference>
<evidence type="ECO:0000256" key="5">
    <source>
        <dbReference type="SAM" id="Phobius"/>
    </source>
</evidence>
<dbReference type="InterPro" id="IPR002048">
    <property type="entry name" value="EF_hand_dom"/>
</dbReference>
<dbReference type="InterPro" id="IPR050465">
    <property type="entry name" value="UPF0194_transport"/>
</dbReference>
<keyword evidence="2 3" id="KW-0175">Coiled coil</keyword>
<dbReference type="PANTHER" id="PTHR32347:SF23">
    <property type="entry name" value="BLL5650 PROTEIN"/>
    <property type="match status" value="1"/>
</dbReference>
<keyword evidence="5" id="KW-1133">Transmembrane helix</keyword>
<dbReference type="CDD" id="cd00051">
    <property type="entry name" value="EFh"/>
    <property type="match status" value="1"/>
</dbReference>
<dbReference type="Gene3D" id="2.40.50.100">
    <property type="match status" value="1"/>
</dbReference>
<dbReference type="AlphaFoldDB" id="A0A286RBE6"/>
<evidence type="ECO:0000259" key="6">
    <source>
        <dbReference type="PROSITE" id="PS50222"/>
    </source>
</evidence>
<feature type="transmembrane region" description="Helical" evidence="5">
    <location>
        <begin position="21"/>
        <end position="39"/>
    </location>
</feature>
<organism evidence="7 8">
    <name type="scientific">Thermogutta terrifontis</name>
    <dbReference type="NCBI Taxonomy" id="1331910"/>
    <lineage>
        <taxon>Bacteria</taxon>
        <taxon>Pseudomonadati</taxon>
        <taxon>Planctomycetota</taxon>
        <taxon>Planctomycetia</taxon>
        <taxon>Pirellulales</taxon>
        <taxon>Thermoguttaceae</taxon>
        <taxon>Thermogutta</taxon>
    </lineage>
</organism>
<reference evidence="7 8" key="1">
    <citation type="journal article" name="Front. Microbiol.">
        <title>Sugar Metabolism of the First Thermophilic Planctomycete Thermogutta terrifontis: Comparative Genomic and Transcriptomic Approaches.</title>
        <authorList>
            <person name="Elcheninov A.G."/>
            <person name="Menzel P."/>
            <person name="Gudbergsdottir S.R."/>
            <person name="Slesarev A.I."/>
            <person name="Kadnikov V.V."/>
            <person name="Krogh A."/>
            <person name="Bonch-Osmolovskaya E.A."/>
            <person name="Peng X."/>
            <person name="Kublanov I.V."/>
        </authorList>
    </citation>
    <scope>NUCLEOTIDE SEQUENCE [LARGE SCALE GENOMIC DNA]</scope>
    <source>
        <strain evidence="7 8">R1</strain>
    </source>
</reference>
<feature type="domain" description="EF-hand" evidence="6">
    <location>
        <begin position="583"/>
        <end position="618"/>
    </location>
</feature>
<dbReference type="Gene3D" id="2.40.420.20">
    <property type="match status" value="1"/>
</dbReference>
<dbReference type="EMBL" id="CP018477">
    <property type="protein sequence ID" value="ASV73276.1"/>
    <property type="molecule type" value="Genomic_DNA"/>
</dbReference>